<reference evidence="2" key="1">
    <citation type="journal article" date="2016" name="Genome Announc.">
        <title>Genome sequences of three species of Hanseniaspora isolated from spontaneous wine fermentations.</title>
        <authorList>
            <person name="Sternes P.R."/>
            <person name="Lee D."/>
            <person name="Kutyna D.R."/>
            <person name="Borneman A.R."/>
        </authorList>
    </citation>
    <scope>NUCLEOTIDE SEQUENCE [LARGE SCALE GENOMIC DNA]</scope>
    <source>
        <strain evidence="2">AWRI3579</strain>
    </source>
</reference>
<sequence>MTVTQQAVDDCVQWAVENGSKIPSEYEFKYNKLSGTSCVASKAFTSTTDPLEIHKSVVLTNTVAKHGLEKYVSEHESLGSLPPNALLKLFIVLLKKNILGAGLNFDFENGKKSDFYQPYIKVLPEDILSPLLWNDSEVALLQGSDLILKRNSILQNQIVPEFNAVLSKFSFPKDKNVEVTLQDYVWAHLIVTSRGFPAILISDDASSKNEAFLWPIVDFLNHESTANVKWNYTDPYLTFTSSTETKGIGKGQEIFNNYGDNKTTDDLLLSYGFLPTAPVQDDFTMITLRVPSKEVFSECEKTHYIKFDEVLESSTDNSCIVKFKAYGKFNLPINLIKFFSYLCKLSKETFLSVRSTLEGLDQLLKIMDSKLKFYKKKLQSTKQCRETVISLIKNYKNVMKQIFQSNIDIIQQFEKNLIATSLKNDTMKSFKTCIKEDTVFQNSLLLVFGTFDYNKLKEQNLLQQILLLYIVKQGKTPANQALGTTNTIIKNTFIQTGKEIEVDTEDLKEYTALYNTFFPSLERKIPEVYGNGWTLQDFVVADTVVDRTCWQRPINQEIFFIEQKPYSLM</sequence>
<dbReference type="Gene3D" id="3.90.1410.10">
    <property type="entry name" value="set domain protein methyltransferase, domain 1"/>
    <property type="match status" value="1"/>
</dbReference>
<name>A0A1E5R7E8_9ASCO</name>
<dbReference type="OrthoDB" id="42889at2759"/>
<dbReference type="GO" id="GO:0016279">
    <property type="term" value="F:protein-lysine N-methyltransferase activity"/>
    <property type="evidence" value="ECO:0007669"/>
    <property type="project" value="InterPro"/>
</dbReference>
<dbReference type="PANTHER" id="PTHR13271:SF147">
    <property type="entry name" value="PROTEIN-LYSINE N-METHYLTRANSFERASE EFM1-RELATED"/>
    <property type="match status" value="1"/>
</dbReference>
<dbReference type="InParanoid" id="A0A1E5R7E8"/>
<dbReference type="CDD" id="cd19180">
    <property type="entry name" value="SET_SpSET10-like"/>
    <property type="match status" value="1"/>
</dbReference>
<comment type="caution">
    <text evidence="1">The sequence shown here is derived from an EMBL/GenBank/DDBJ whole genome shotgun (WGS) entry which is preliminary data.</text>
</comment>
<dbReference type="SUPFAM" id="SSF82199">
    <property type="entry name" value="SET domain"/>
    <property type="match status" value="1"/>
</dbReference>
<protein>
    <submittedName>
        <fullName evidence="1">Protein-lysine N-methyltransferase EFM1</fullName>
    </submittedName>
</protein>
<dbReference type="InterPro" id="IPR046341">
    <property type="entry name" value="SET_dom_sf"/>
</dbReference>
<dbReference type="FunCoup" id="A0A1E5R7E8">
    <property type="interactions" value="299"/>
</dbReference>
<keyword evidence="1" id="KW-0808">Transferase</keyword>
<keyword evidence="1" id="KW-0489">Methyltransferase</keyword>
<gene>
    <name evidence="1" type="ORF">AWRI3579_g3486</name>
</gene>
<proteinExistence type="predicted"/>
<accession>A0A1E5R7E8</accession>
<keyword evidence="2" id="KW-1185">Reference proteome</keyword>
<dbReference type="EMBL" id="LPNM01000009">
    <property type="protein sequence ID" value="OEJ82808.1"/>
    <property type="molecule type" value="Genomic_DNA"/>
</dbReference>
<dbReference type="Proteomes" id="UP000095728">
    <property type="component" value="Unassembled WGS sequence"/>
</dbReference>
<organism evidence="1 2">
    <name type="scientific">Hanseniaspora osmophila</name>
    <dbReference type="NCBI Taxonomy" id="56408"/>
    <lineage>
        <taxon>Eukaryota</taxon>
        <taxon>Fungi</taxon>
        <taxon>Dikarya</taxon>
        <taxon>Ascomycota</taxon>
        <taxon>Saccharomycotina</taxon>
        <taxon>Saccharomycetes</taxon>
        <taxon>Saccharomycodales</taxon>
        <taxon>Saccharomycodaceae</taxon>
        <taxon>Hanseniaspora</taxon>
    </lineage>
</organism>
<evidence type="ECO:0000313" key="2">
    <source>
        <dbReference type="Proteomes" id="UP000095728"/>
    </source>
</evidence>
<dbReference type="STRING" id="56408.A0A1E5R7E8"/>
<dbReference type="InterPro" id="IPR050600">
    <property type="entry name" value="SETD3_SETD6_MTase"/>
</dbReference>
<evidence type="ECO:0000313" key="1">
    <source>
        <dbReference type="EMBL" id="OEJ82808.1"/>
    </source>
</evidence>
<dbReference type="PANTHER" id="PTHR13271">
    <property type="entry name" value="UNCHARACTERIZED PUTATIVE METHYLTRANSFERASE"/>
    <property type="match status" value="1"/>
</dbReference>
<dbReference type="GO" id="GO:0005634">
    <property type="term" value="C:nucleus"/>
    <property type="evidence" value="ECO:0007669"/>
    <property type="project" value="TreeGrafter"/>
</dbReference>
<dbReference type="InterPro" id="IPR044432">
    <property type="entry name" value="Set10/Efm1_SET"/>
</dbReference>
<dbReference type="GO" id="GO:0032259">
    <property type="term" value="P:methylation"/>
    <property type="evidence" value="ECO:0007669"/>
    <property type="project" value="UniProtKB-KW"/>
</dbReference>
<dbReference type="AlphaFoldDB" id="A0A1E5R7E8"/>